<dbReference type="EMBL" id="SRYV01000020">
    <property type="protein sequence ID" value="TGY11241.1"/>
    <property type="molecule type" value="Genomic_DNA"/>
</dbReference>
<reference evidence="1 2" key="1">
    <citation type="submission" date="2019-04" db="EMBL/GenBank/DDBJ databases">
        <title>Microbes associate with the intestines of laboratory mice.</title>
        <authorList>
            <person name="Navarre W."/>
            <person name="Wong E."/>
            <person name="Huang K."/>
            <person name="Tropini C."/>
            <person name="Ng K."/>
            <person name="Yu B."/>
        </authorList>
    </citation>
    <scope>NUCLEOTIDE SEQUENCE [LARGE SCALE GENOMIC DNA]</scope>
    <source>
        <strain evidence="1 2">NM61_E11</strain>
    </source>
</reference>
<proteinExistence type="predicted"/>
<evidence type="ECO:0000313" key="1">
    <source>
        <dbReference type="EMBL" id="TGY11241.1"/>
    </source>
</evidence>
<gene>
    <name evidence="1" type="ORF">E5351_09125</name>
</gene>
<dbReference type="AlphaFoldDB" id="A0A4S2BAQ5"/>
<dbReference type="RefSeq" id="WP_004046247.1">
    <property type="nucleotide sequence ID" value="NZ_AQFR02000003.1"/>
</dbReference>
<accession>A0A4S2BAQ5</accession>
<organism evidence="1 2">
    <name type="scientific">Lactobacillus intestinalis</name>
    <dbReference type="NCBI Taxonomy" id="151781"/>
    <lineage>
        <taxon>Bacteria</taxon>
        <taxon>Bacillati</taxon>
        <taxon>Bacillota</taxon>
        <taxon>Bacilli</taxon>
        <taxon>Lactobacillales</taxon>
        <taxon>Lactobacillaceae</taxon>
        <taxon>Lactobacillus</taxon>
    </lineage>
</organism>
<comment type="caution">
    <text evidence="1">The sequence shown here is derived from an EMBL/GenBank/DDBJ whole genome shotgun (WGS) entry which is preliminary data.</text>
</comment>
<name>A0A4S2BAQ5_9LACO</name>
<dbReference type="Proteomes" id="UP000309117">
    <property type="component" value="Unassembled WGS sequence"/>
</dbReference>
<evidence type="ECO:0000313" key="2">
    <source>
        <dbReference type="Proteomes" id="UP000309117"/>
    </source>
</evidence>
<protein>
    <submittedName>
        <fullName evidence="1">Sigma-70 family RNA polymerase sigma factor</fullName>
    </submittedName>
</protein>
<sequence length="162" mass="19268">MRISQENFLTAFNNKKLICGALKYAHVYPSSSNYEDYFQESVLVYAHLLEIYKDKERSEIDKLAFNKIVWKITDELRKLMRNKEHSVDFDDAMEVAEKVSWDNLVWLEFEVEKMTELEKTIFFEHLIGRRTITALATECSVTRKHLQTIKRKLLTRLARAMK</sequence>